<evidence type="ECO:0000259" key="8">
    <source>
        <dbReference type="PROSITE" id="PS51194"/>
    </source>
</evidence>
<evidence type="ECO:0000313" key="10">
    <source>
        <dbReference type="Proteomes" id="UP000288859"/>
    </source>
</evidence>
<dbReference type="Pfam" id="PF21099">
    <property type="entry name" value="POLQ_helical"/>
    <property type="match status" value="1"/>
</dbReference>
<dbReference type="InterPro" id="IPR027417">
    <property type="entry name" value="P-loop_NTPase"/>
</dbReference>
<dbReference type="Pfam" id="PF00270">
    <property type="entry name" value="DEAD"/>
    <property type="match status" value="1"/>
</dbReference>
<dbReference type="Proteomes" id="UP000288859">
    <property type="component" value="Unassembled WGS sequence"/>
</dbReference>
<dbReference type="Gene3D" id="3.40.50.300">
    <property type="entry name" value="P-loop containing nucleotide triphosphate hydrolases"/>
    <property type="match status" value="2"/>
</dbReference>
<feature type="compositionally biased region" description="Basic and acidic residues" evidence="6">
    <location>
        <begin position="42"/>
        <end position="53"/>
    </location>
</feature>
<dbReference type="AlphaFoldDB" id="A0A438N7Y1"/>
<keyword evidence="4" id="KW-0067">ATP-binding</keyword>
<evidence type="ECO:0000256" key="3">
    <source>
        <dbReference type="ARBA" id="ARBA00022806"/>
    </source>
</evidence>
<feature type="domain" description="Helicase ATP-binding" evidence="7">
    <location>
        <begin position="165"/>
        <end position="355"/>
    </location>
</feature>
<reference evidence="9 10" key="1">
    <citation type="submission" date="2017-03" db="EMBL/GenBank/DDBJ databases">
        <title>Genomes of endolithic fungi from Antarctica.</title>
        <authorList>
            <person name="Coleine C."/>
            <person name="Masonjones S."/>
            <person name="Stajich J.E."/>
        </authorList>
    </citation>
    <scope>NUCLEOTIDE SEQUENCE [LARGE SCALE GENOMIC DNA]</scope>
    <source>
        <strain evidence="9 10">CCFEE 6314</strain>
    </source>
</reference>
<dbReference type="CDD" id="cd18795">
    <property type="entry name" value="SF2_C_Ski2"/>
    <property type="match status" value="1"/>
</dbReference>
<accession>A0A438N7Y1</accession>
<dbReference type="VEuPathDB" id="FungiDB:PV10_08751"/>
<gene>
    <name evidence="9" type="ORF">B0A52_04242</name>
</gene>
<feature type="region of interest" description="Disordered" evidence="6">
    <location>
        <begin position="1"/>
        <end position="85"/>
    </location>
</feature>
<dbReference type="SUPFAM" id="SSF158702">
    <property type="entry name" value="Sec63 N-terminal domain-like"/>
    <property type="match status" value="1"/>
</dbReference>
<proteinExistence type="predicted"/>
<dbReference type="InterPro" id="IPR046931">
    <property type="entry name" value="HTH_61"/>
</dbReference>
<dbReference type="Gene3D" id="1.10.3380.20">
    <property type="match status" value="1"/>
</dbReference>
<evidence type="ECO:0000256" key="5">
    <source>
        <dbReference type="ARBA" id="ARBA00048988"/>
    </source>
</evidence>
<dbReference type="EMBL" id="NAJM01000015">
    <property type="protein sequence ID" value="RVX71843.1"/>
    <property type="molecule type" value="Genomic_DNA"/>
</dbReference>
<dbReference type="GO" id="GO:0043138">
    <property type="term" value="F:3'-5' DNA helicase activity"/>
    <property type="evidence" value="ECO:0007669"/>
    <property type="project" value="UniProtKB-EC"/>
</dbReference>
<comment type="catalytic activity">
    <reaction evidence="5">
        <text>ATP + H2O = ADP + phosphate + H(+)</text>
        <dbReference type="Rhea" id="RHEA:13065"/>
        <dbReference type="ChEBI" id="CHEBI:15377"/>
        <dbReference type="ChEBI" id="CHEBI:15378"/>
        <dbReference type="ChEBI" id="CHEBI:30616"/>
        <dbReference type="ChEBI" id="CHEBI:43474"/>
        <dbReference type="ChEBI" id="CHEBI:456216"/>
        <dbReference type="EC" id="5.6.2.4"/>
    </reaction>
</comment>
<dbReference type="SMART" id="SM00490">
    <property type="entry name" value="HELICc"/>
    <property type="match status" value="1"/>
</dbReference>
<evidence type="ECO:0000256" key="4">
    <source>
        <dbReference type="ARBA" id="ARBA00022840"/>
    </source>
</evidence>
<evidence type="ECO:0000256" key="6">
    <source>
        <dbReference type="SAM" id="MobiDB-lite"/>
    </source>
</evidence>
<dbReference type="Pfam" id="PF20470">
    <property type="entry name" value="HTH_61"/>
    <property type="match status" value="1"/>
</dbReference>
<sequence length="945" mass="104454">MTSAQYTVHPSARGNHGHTTSIDTAREQPYSTTSIAGFKRPAHNEPDPVEKRTRCVQTTSASRTLPDAPTYVDASSPNPRRSWPRPRLEAGKIVKVDDFDHVNHQTRSHIVPLPPIFSSTPGPSQNPLLTLRHPRYGLPEKLVDNFEALGVRAIYPWQSSCLLGQGLLSGVQNLVYTAPTGGGKSLVADVLLLKKVIENPGKKAILVLPYVALVQEKLQWLRRLVDGVLKQTDESAESLGIQQRPKRRAIRVAGFFGGSRFQVNWFDWDIAVCTIEKANSLVNSAIENGKYGDIGAVALDELHMLNDEHRGYIMELLATKLLALDAEVQIVGMSATLPNLQLVATWLKARFYVAKYRPIPIEEHLVYENGIYPTANAKQFLLTASQLSAGMLTPRSNAQPCRKIDQSKNFELRNSVTNSVVALTIENAVAGHGTLVFCNSRAGVERMAVLISEAMPTSTWSDEAWSQRQDVLASLLALPDGFEEVLGKTIPAGVGFHHAGLTTEERSIISNAHDSGTLKVIVATCSLAVGINLPARRVILNGARMGREMVGPAMLRQMKGRAGRKGKDEVGETYLCCEDYELKAVAALLEAEMPPVQSCLTSEKRGVTRALLEIIAIRMASSRDSLDEYVECSLLWHTVPPNLLGDVVGKAVDELIALKLIQKAEYEHCLEPTKLGMAVVASGLSPEDGVFVYSDLQRAIESFVMDGDLHIIYLFTPVQTTGLAEISWVKFRDQLDLLDDSGLRAMRLIGVDPALVNRLVNSGGALKENTPEEIRISRVYRRAYSAFQLRDLCNEMSVHRISKKYNVARGQVQTLSQTCHGFAAGMVKFCERMEWGMLGAVLEHMLDRLRAGARADLLEMAQVPFVKSRMARAFWENGFRTVAALSEADPAALVPVMMQAQGKRPYSDEEALENLKRKLLSKAEIIVRGATRIWERQQMAQWEEE</sequence>
<dbReference type="InterPro" id="IPR011545">
    <property type="entry name" value="DEAD/DEAH_box_helicase_dom"/>
</dbReference>
<comment type="caution">
    <text evidence="9">The sequence shown here is derived from an EMBL/GenBank/DDBJ whole genome shotgun (WGS) entry which is preliminary data.</text>
</comment>
<keyword evidence="1" id="KW-0547">Nucleotide-binding</keyword>
<dbReference type="PANTHER" id="PTHR47961:SF6">
    <property type="entry name" value="DNA-DIRECTED DNA POLYMERASE"/>
    <property type="match status" value="1"/>
</dbReference>
<dbReference type="InterPro" id="IPR057220">
    <property type="entry name" value="DUF7898"/>
</dbReference>
<dbReference type="GO" id="GO:0005524">
    <property type="term" value="F:ATP binding"/>
    <property type="evidence" value="ECO:0007669"/>
    <property type="project" value="UniProtKB-KW"/>
</dbReference>
<dbReference type="FunFam" id="1.10.3380.20:FF:000005">
    <property type="entry name" value="DNA-directed DNA polymerase theta, putative"/>
    <property type="match status" value="1"/>
</dbReference>
<evidence type="ECO:0000256" key="2">
    <source>
        <dbReference type="ARBA" id="ARBA00022801"/>
    </source>
</evidence>
<keyword evidence="3" id="KW-0347">Helicase</keyword>
<evidence type="ECO:0000256" key="1">
    <source>
        <dbReference type="ARBA" id="ARBA00022741"/>
    </source>
</evidence>
<dbReference type="InterPro" id="IPR050474">
    <property type="entry name" value="Hel308_SKI2-like"/>
</dbReference>
<dbReference type="SUPFAM" id="SSF52540">
    <property type="entry name" value="P-loop containing nucleoside triphosphate hydrolases"/>
    <property type="match status" value="1"/>
</dbReference>
<dbReference type="SMART" id="SM00487">
    <property type="entry name" value="DEXDc"/>
    <property type="match status" value="1"/>
</dbReference>
<dbReference type="Pfam" id="PF25453">
    <property type="entry name" value="DUF7898"/>
    <property type="match status" value="1"/>
</dbReference>
<dbReference type="GO" id="GO:0016787">
    <property type="term" value="F:hydrolase activity"/>
    <property type="evidence" value="ECO:0007669"/>
    <property type="project" value="UniProtKB-KW"/>
</dbReference>
<dbReference type="PROSITE" id="PS51194">
    <property type="entry name" value="HELICASE_CTER"/>
    <property type="match status" value="1"/>
</dbReference>
<organism evidence="9 10">
    <name type="scientific">Exophiala mesophila</name>
    <name type="common">Black yeast-like fungus</name>
    <dbReference type="NCBI Taxonomy" id="212818"/>
    <lineage>
        <taxon>Eukaryota</taxon>
        <taxon>Fungi</taxon>
        <taxon>Dikarya</taxon>
        <taxon>Ascomycota</taxon>
        <taxon>Pezizomycotina</taxon>
        <taxon>Eurotiomycetes</taxon>
        <taxon>Chaetothyriomycetidae</taxon>
        <taxon>Chaetothyriales</taxon>
        <taxon>Herpotrichiellaceae</taxon>
        <taxon>Exophiala</taxon>
    </lineage>
</organism>
<dbReference type="InterPro" id="IPR001650">
    <property type="entry name" value="Helicase_C-like"/>
</dbReference>
<feature type="domain" description="Helicase C-terminal" evidence="8">
    <location>
        <begin position="415"/>
        <end position="607"/>
    </location>
</feature>
<evidence type="ECO:0000259" key="7">
    <source>
        <dbReference type="PROSITE" id="PS51192"/>
    </source>
</evidence>
<dbReference type="GO" id="GO:0003676">
    <property type="term" value="F:nucleic acid binding"/>
    <property type="evidence" value="ECO:0007669"/>
    <property type="project" value="InterPro"/>
</dbReference>
<dbReference type="InterPro" id="IPR048960">
    <property type="entry name" value="POLQ-like_helical"/>
</dbReference>
<dbReference type="OrthoDB" id="2320933at2759"/>
<dbReference type="SUPFAM" id="SSF46785">
    <property type="entry name" value="Winged helix' DNA-binding domain"/>
    <property type="match status" value="1"/>
</dbReference>
<dbReference type="PANTHER" id="PTHR47961">
    <property type="entry name" value="DNA POLYMERASE THETA, PUTATIVE (AFU_ORTHOLOGUE AFUA_1G05260)-RELATED"/>
    <property type="match status" value="1"/>
</dbReference>
<dbReference type="CDD" id="cd18026">
    <property type="entry name" value="DEXHc_POLQ-like"/>
    <property type="match status" value="1"/>
</dbReference>
<dbReference type="PROSITE" id="PS51192">
    <property type="entry name" value="HELICASE_ATP_BIND_1"/>
    <property type="match status" value="1"/>
</dbReference>
<name>A0A438N7Y1_EXOME</name>
<dbReference type="InterPro" id="IPR014001">
    <property type="entry name" value="Helicase_ATP-bd"/>
</dbReference>
<feature type="compositionally biased region" description="Polar residues" evidence="6">
    <location>
        <begin position="17"/>
        <end position="35"/>
    </location>
</feature>
<evidence type="ECO:0000313" key="9">
    <source>
        <dbReference type="EMBL" id="RVX71843.1"/>
    </source>
</evidence>
<protein>
    <recommendedName>
        <fullName evidence="11">DNA polymerase theta subunit</fullName>
    </recommendedName>
</protein>
<dbReference type="Pfam" id="PF00271">
    <property type="entry name" value="Helicase_C"/>
    <property type="match status" value="1"/>
</dbReference>
<dbReference type="InterPro" id="IPR036390">
    <property type="entry name" value="WH_DNA-bd_sf"/>
</dbReference>
<evidence type="ECO:0008006" key="11">
    <source>
        <dbReference type="Google" id="ProtNLM"/>
    </source>
</evidence>
<keyword evidence="2" id="KW-0378">Hydrolase</keyword>